<sequence length="674" mass="74276">MMEIIQPNSLQLQNMLQNSVQSVKWTYSLFWQFCPKQGVLVWRDGYYNGAIKTRKTVQPMEVTAEEASLHRSQQLRELYDSLSAGDSNPPARRPSAALSPEDLTESEWFYLMCVSFSFPPPIGLPGKAYSEKHHIWIMGANEVDSKVFCRAILAKTVVCIPLLDGVVELGTTERVQEDIGFIHHVKSFFNEQQQAQPPKPALSEHSTSDPAAFSEPHFYSSNTPSSAGTCPADQDGRIAGEEENEDEDENDEAELDSDGIAIQSEAGAANPIAAEVSELMQLDMSEAIRLGSPDDGSNNMDTDLYLDGISQAGNTADSFKAETAISWANFQDLQHLPGVPSYDELSQEDTQYSQTVSAVLEHLSNTSSKFASSTTIMGSISPDSAQSAFTLWPIICSPNPSHCRRHDSGDGSGTSSQWLLKSILFTVPFLHTTKKLHQLPEALSPKSGDAVADSSAAASRFRKGCTINSSTQQEETNGSHVLAERRRREKLNERFVILRSLVPFVTKMDKASILGDTIEYVKQLRKKVQDLEARDRHAKTIKDADEKSGTAIVKAFSGKGKRRMKSTVEGSIGRAPAKITVSPPMDEEVLQVEVSIIENDALVELRCPYREGLLLDVMQMLGELKVEVVAIQSSLNTGLLLAELRAKVKEDIYGRKASILEVKKSIHQIIPRVN</sequence>
<name>A0ABD2R9E4_9SOLN</name>
<evidence type="ECO:0000256" key="1">
    <source>
        <dbReference type="ARBA" id="ARBA00004123"/>
    </source>
</evidence>
<reference evidence="8 9" key="1">
    <citation type="submission" date="2024-05" db="EMBL/GenBank/DDBJ databases">
        <title>De novo assembly of an allotetraploid wild potato.</title>
        <authorList>
            <person name="Hosaka A.J."/>
        </authorList>
    </citation>
    <scope>NUCLEOTIDE SEQUENCE [LARGE SCALE GENOMIC DNA]</scope>
    <source>
        <tissue evidence="8">Young leaves</tissue>
    </source>
</reference>
<evidence type="ECO:0000313" key="8">
    <source>
        <dbReference type="EMBL" id="KAL3328456.1"/>
    </source>
</evidence>
<dbReference type="PANTHER" id="PTHR46266">
    <property type="entry name" value="TRANSCRIPTION FACTOR TT8"/>
    <property type="match status" value="1"/>
</dbReference>
<evidence type="ECO:0000256" key="5">
    <source>
        <dbReference type="ARBA" id="ARBA00023242"/>
    </source>
</evidence>
<feature type="region of interest" description="Disordered" evidence="6">
    <location>
        <begin position="192"/>
        <end position="254"/>
    </location>
</feature>
<dbReference type="InterPro" id="IPR036638">
    <property type="entry name" value="HLH_DNA-bd_sf"/>
</dbReference>
<evidence type="ECO:0000313" key="9">
    <source>
        <dbReference type="Proteomes" id="UP001627284"/>
    </source>
</evidence>
<feature type="domain" description="BHLH" evidence="7">
    <location>
        <begin position="475"/>
        <end position="524"/>
    </location>
</feature>
<evidence type="ECO:0000259" key="7">
    <source>
        <dbReference type="PROSITE" id="PS50888"/>
    </source>
</evidence>
<dbReference type="InterPro" id="IPR011598">
    <property type="entry name" value="bHLH_dom"/>
</dbReference>
<proteinExistence type="predicted"/>
<evidence type="ECO:0000256" key="3">
    <source>
        <dbReference type="ARBA" id="ARBA00023159"/>
    </source>
</evidence>
<dbReference type="Proteomes" id="UP001627284">
    <property type="component" value="Unassembled WGS sequence"/>
</dbReference>
<dbReference type="SUPFAM" id="SSF47459">
    <property type="entry name" value="HLH, helix-loop-helix DNA-binding domain"/>
    <property type="match status" value="1"/>
</dbReference>
<dbReference type="PANTHER" id="PTHR46266:SF4">
    <property type="entry name" value="TRANSCRIPTION FACTOR TT8"/>
    <property type="match status" value="1"/>
</dbReference>
<dbReference type="EMBL" id="JBJKTR010000021">
    <property type="protein sequence ID" value="KAL3328456.1"/>
    <property type="molecule type" value="Genomic_DNA"/>
</dbReference>
<evidence type="ECO:0000256" key="2">
    <source>
        <dbReference type="ARBA" id="ARBA00023015"/>
    </source>
</evidence>
<gene>
    <name evidence="8" type="ORF">AABB24_035873</name>
</gene>
<evidence type="ECO:0000256" key="6">
    <source>
        <dbReference type="SAM" id="MobiDB-lite"/>
    </source>
</evidence>
<dbReference type="GO" id="GO:0005634">
    <property type="term" value="C:nucleus"/>
    <property type="evidence" value="ECO:0007669"/>
    <property type="project" value="UniProtKB-SubCell"/>
</dbReference>
<dbReference type="SMART" id="SM00353">
    <property type="entry name" value="HLH"/>
    <property type="match status" value="1"/>
</dbReference>
<feature type="region of interest" description="Disordered" evidence="6">
    <location>
        <begin position="465"/>
        <end position="485"/>
    </location>
</feature>
<dbReference type="PROSITE" id="PS50888">
    <property type="entry name" value="BHLH"/>
    <property type="match status" value="1"/>
</dbReference>
<feature type="compositionally biased region" description="Polar residues" evidence="6">
    <location>
        <begin position="219"/>
        <end position="228"/>
    </location>
</feature>
<keyword evidence="2" id="KW-0805">Transcription regulation</keyword>
<keyword evidence="9" id="KW-1185">Reference proteome</keyword>
<feature type="compositionally biased region" description="Acidic residues" evidence="6">
    <location>
        <begin position="241"/>
        <end position="254"/>
    </location>
</feature>
<dbReference type="Pfam" id="PF14215">
    <property type="entry name" value="bHLH-MYC_N"/>
    <property type="match status" value="1"/>
</dbReference>
<comment type="caution">
    <text evidence="8">The sequence shown here is derived from an EMBL/GenBank/DDBJ whole genome shotgun (WGS) entry which is preliminary data.</text>
</comment>
<dbReference type="Pfam" id="PF00010">
    <property type="entry name" value="HLH"/>
    <property type="match status" value="1"/>
</dbReference>
<comment type="subcellular location">
    <subcellularLocation>
        <location evidence="1">Nucleus</location>
    </subcellularLocation>
</comment>
<keyword evidence="5" id="KW-0539">Nucleus</keyword>
<dbReference type="InterPro" id="IPR025610">
    <property type="entry name" value="MYC/MYB_N"/>
</dbReference>
<dbReference type="InterPro" id="IPR054502">
    <property type="entry name" value="bHLH-TF_ACT-like_plant"/>
</dbReference>
<dbReference type="AlphaFoldDB" id="A0ABD2R9E4"/>
<keyword evidence="3" id="KW-0010">Activator</keyword>
<organism evidence="8 9">
    <name type="scientific">Solanum stoloniferum</name>
    <dbReference type="NCBI Taxonomy" id="62892"/>
    <lineage>
        <taxon>Eukaryota</taxon>
        <taxon>Viridiplantae</taxon>
        <taxon>Streptophyta</taxon>
        <taxon>Embryophyta</taxon>
        <taxon>Tracheophyta</taxon>
        <taxon>Spermatophyta</taxon>
        <taxon>Magnoliopsida</taxon>
        <taxon>eudicotyledons</taxon>
        <taxon>Gunneridae</taxon>
        <taxon>Pentapetalae</taxon>
        <taxon>asterids</taxon>
        <taxon>lamiids</taxon>
        <taxon>Solanales</taxon>
        <taxon>Solanaceae</taxon>
        <taxon>Solanoideae</taxon>
        <taxon>Solaneae</taxon>
        <taxon>Solanum</taxon>
    </lineage>
</organism>
<dbReference type="Gene3D" id="4.10.280.10">
    <property type="entry name" value="Helix-loop-helix DNA-binding domain"/>
    <property type="match status" value="1"/>
</dbReference>
<dbReference type="Pfam" id="PF22754">
    <property type="entry name" value="bHLH-TF_ACT-like_plant"/>
    <property type="match status" value="1"/>
</dbReference>
<evidence type="ECO:0000256" key="4">
    <source>
        <dbReference type="ARBA" id="ARBA00023163"/>
    </source>
</evidence>
<dbReference type="GO" id="GO:0080090">
    <property type="term" value="P:regulation of primary metabolic process"/>
    <property type="evidence" value="ECO:0007669"/>
    <property type="project" value="UniProtKB-ARBA"/>
</dbReference>
<keyword evidence="4" id="KW-0804">Transcription</keyword>
<accession>A0ABD2R9E4</accession>
<protein>
    <recommendedName>
        <fullName evidence="7">BHLH domain-containing protein</fullName>
    </recommendedName>
</protein>
<feature type="compositionally biased region" description="Polar residues" evidence="6">
    <location>
        <begin position="466"/>
        <end position="479"/>
    </location>
</feature>